<dbReference type="PANTHER" id="PTHR43143:SF1">
    <property type="entry name" value="SERINE_THREONINE-PROTEIN PHOSPHATASE CPPED1"/>
    <property type="match status" value="1"/>
</dbReference>
<keyword evidence="3" id="KW-1185">Reference proteome</keyword>
<sequence length="395" mass="43419">MTKHHHGKPNPHRFGTPIAEHHGLHSQLAPLSEGAGFQPLPPPTGEAPYRLDLASIIPDQVAAMKKAGGMALHLIADTGGVLDPTPQELVAAGMITDAAITGPYGKPAFAYHCGDVIYFDGQASRYYPQFYLPYEYYPLPILGVPGNHDGDIYDNGVIVDNVPSLTAFMQNFCAATPGTHTPEAMDIPRTAMTQPNCYFTLETPYATFIGLYDNVPEGGVVQQDQRDWFAGELQAAATDKPIIVAMHHPIHSLDAYNSGSKVMQEVLTEAETASGRQAHMVFAGHVHNYQRFTITETDGSAKPFIVAGFGGYHNLSRMQSVDGQPPTVPLTPPDQPNVTLDAYIDDRFGFLRLEIDPEIITIRTYTVPRPQEPYRTPPRLRDTLKFDWKSRRVVG</sequence>
<dbReference type="Gene3D" id="3.60.21.10">
    <property type="match status" value="1"/>
</dbReference>
<accession>A0AAW9DRC2</accession>
<dbReference type="PANTHER" id="PTHR43143">
    <property type="entry name" value="METALLOPHOSPHOESTERASE, CALCINEURIN SUPERFAMILY"/>
    <property type="match status" value="1"/>
</dbReference>
<protein>
    <submittedName>
        <fullName evidence="2">Metallophosphoesterase</fullName>
    </submittedName>
</protein>
<evidence type="ECO:0000313" key="2">
    <source>
        <dbReference type="EMBL" id="MDX5930612.1"/>
    </source>
</evidence>
<reference evidence="2 3" key="1">
    <citation type="submission" date="2023-11" db="EMBL/GenBank/DDBJ databases">
        <title>MicrobeMod: A computational toolkit for identifying prokaryotic methylation and restriction-modification with nanopore sequencing.</title>
        <authorList>
            <person name="Crits-Christoph A."/>
            <person name="Kang S.C."/>
            <person name="Lee H."/>
            <person name="Ostrov N."/>
        </authorList>
    </citation>
    <scope>NUCLEOTIDE SEQUENCE [LARGE SCALE GENOMIC DNA]</scope>
    <source>
        <strain evidence="2 3">DSMZ 700</strain>
    </source>
</reference>
<dbReference type="InterPro" id="IPR029052">
    <property type="entry name" value="Metallo-depent_PP-like"/>
</dbReference>
<evidence type="ECO:0000259" key="1">
    <source>
        <dbReference type="Pfam" id="PF00149"/>
    </source>
</evidence>
<comment type="caution">
    <text evidence="2">The sequence shown here is derived from an EMBL/GenBank/DDBJ whole genome shotgun (WGS) entry which is preliminary data.</text>
</comment>
<dbReference type="Pfam" id="PF00149">
    <property type="entry name" value="Metallophos"/>
    <property type="match status" value="1"/>
</dbReference>
<dbReference type="InterPro" id="IPR004843">
    <property type="entry name" value="Calcineurin-like_PHP"/>
</dbReference>
<organism evidence="2 3">
    <name type="scientific">Acidiphilium acidophilum</name>
    <name type="common">Thiobacillus acidophilus</name>
    <dbReference type="NCBI Taxonomy" id="76588"/>
    <lineage>
        <taxon>Bacteria</taxon>
        <taxon>Pseudomonadati</taxon>
        <taxon>Pseudomonadota</taxon>
        <taxon>Alphaproteobacteria</taxon>
        <taxon>Acetobacterales</taxon>
        <taxon>Acidocellaceae</taxon>
        <taxon>Acidiphilium</taxon>
    </lineage>
</organism>
<dbReference type="AlphaFoldDB" id="A0AAW9DRC2"/>
<gene>
    <name evidence="2" type="ORF">SIL87_07530</name>
</gene>
<feature type="domain" description="Calcineurin-like phosphoesterase" evidence="1">
    <location>
        <begin position="103"/>
        <end position="289"/>
    </location>
</feature>
<dbReference type="InterPro" id="IPR051918">
    <property type="entry name" value="STPP_CPPED1"/>
</dbReference>
<evidence type="ECO:0000313" key="3">
    <source>
        <dbReference type="Proteomes" id="UP001279553"/>
    </source>
</evidence>
<proteinExistence type="predicted"/>
<dbReference type="GO" id="GO:0016787">
    <property type="term" value="F:hydrolase activity"/>
    <property type="evidence" value="ECO:0007669"/>
    <property type="project" value="InterPro"/>
</dbReference>
<dbReference type="EMBL" id="JAWXYB010000018">
    <property type="protein sequence ID" value="MDX5930612.1"/>
    <property type="molecule type" value="Genomic_DNA"/>
</dbReference>
<dbReference type="Proteomes" id="UP001279553">
    <property type="component" value="Unassembled WGS sequence"/>
</dbReference>
<dbReference type="RefSeq" id="WP_319613547.1">
    <property type="nucleotide sequence ID" value="NZ_JAWXYB010000018.1"/>
</dbReference>
<dbReference type="SUPFAM" id="SSF56300">
    <property type="entry name" value="Metallo-dependent phosphatases"/>
    <property type="match status" value="1"/>
</dbReference>
<name>A0AAW9DRC2_ACIAO</name>